<name>A0A5E4MS60_9HEMI</name>
<organism evidence="1 2">
    <name type="scientific">Cinara cedri</name>
    <dbReference type="NCBI Taxonomy" id="506608"/>
    <lineage>
        <taxon>Eukaryota</taxon>
        <taxon>Metazoa</taxon>
        <taxon>Ecdysozoa</taxon>
        <taxon>Arthropoda</taxon>
        <taxon>Hexapoda</taxon>
        <taxon>Insecta</taxon>
        <taxon>Pterygota</taxon>
        <taxon>Neoptera</taxon>
        <taxon>Paraneoptera</taxon>
        <taxon>Hemiptera</taxon>
        <taxon>Sternorrhyncha</taxon>
        <taxon>Aphidomorpha</taxon>
        <taxon>Aphidoidea</taxon>
        <taxon>Aphididae</taxon>
        <taxon>Lachninae</taxon>
        <taxon>Cinara</taxon>
    </lineage>
</organism>
<proteinExistence type="predicted"/>
<dbReference type="Proteomes" id="UP000325440">
    <property type="component" value="Unassembled WGS sequence"/>
</dbReference>
<dbReference type="OrthoDB" id="409048at2759"/>
<dbReference type="EMBL" id="CABPRJ010001062">
    <property type="protein sequence ID" value="VVC35122.1"/>
    <property type="molecule type" value="Genomic_DNA"/>
</dbReference>
<reference evidence="1 2" key="1">
    <citation type="submission" date="2019-08" db="EMBL/GenBank/DDBJ databases">
        <authorList>
            <person name="Alioto T."/>
            <person name="Alioto T."/>
            <person name="Gomez Garrido J."/>
        </authorList>
    </citation>
    <scope>NUCLEOTIDE SEQUENCE [LARGE SCALE GENOMIC DNA]</scope>
</reference>
<evidence type="ECO:0000313" key="1">
    <source>
        <dbReference type="EMBL" id="VVC35122.1"/>
    </source>
</evidence>
<dbReference type="PANTHER" id="PTHR36688">
    <property type="entry name" value="ENDO/EXONUCLEASE/PHOSPHATASE DOMAIN-CONTAINING PROTEIN"/>
    <property type="match status" value="1"/>
</dbReference>
<dbReference type="AlphaFoldDB" id="A0A5E4MS60"/>
<evidence type="ECO:0000313" key="2">
    <source>
        <dbReference type="Proteomes" id="UP000325440"/>
    </source>
</evidence>
<accession>A0A5E4MS60</accession>
<dbReference type="PANTHER" id="PTHR36688:SF1">
    <property type="entry name" value="ENDONUCLEASE_EXONUCLEASE_PHOSPHATASE DOMAIN-CONTAINING PROTEIN"/>
    <property type="match status" value="1"/>
</dbReference>
<gene>
    <name evidence="1" type="ORF">CINCED_3A002511</name>
</gene>
<dbReference type="InterPro" id="IPR052560">
    <property type="entry name" value="RdDP_mobile_element"/>
</dbReference>
<sequence length="115" mass="13709">MFSKIKRIILSDFPHSQHHPVVVNWVLEIPVVRMMQKPCWNFNKANWGKFANYLDLLIKWNLPDIEVFDRFTKAIVVAAKKNLLRGLRKDYLNHEVPIFHSLHNRFINMNAFNLP</sequence>
<keyword evidence="2" id="KW-1185">Reference proteome</keyword>
<protein>
    <submittedName>
        <fullName evidence="1">Uncharacterized protein</fullName>
    </submittedName>
</protein>